<dbReference type="SUPFAM" id="SSF46785">
    <property type="entry name" value="Winged helix' DNA-binding domain"/>
    <property type="match status" value="1"/>
</dbReference>
<dbReference type="HOGENOM" id="CLU_1400866_0_0_11"/>
<evidence type="ECO:0000313" key="3">
    <source>
        <dbReference type="Proteomes" id="UP000002791"/>
    </source>
</evidence>
<feature type="region of interest" description="Disordered" evidence="1">
    <location>
        <begin position="95"/>
        <end position="176"/>
    </location>
</feature>
<accession>H5XDB7</accession>
<dbReference type="Gene3D" id="1.10.10.10">
    <property type="entry name" value="Winged helix-like DNA-binding domain superfamily/Winged helix DNA-binding domain"/>
    <property type="match status" value="1"/>
</dbReference>
<dbReference type="AlphaFoldDB" id="H5XDB7"/>
<sequence>MSIEAINWALNTAPIPTHRRDASSLAIVLVGLANHADPDGRNAFPSLNRLMRYTRLSERSVRYALRALEELGLIRRSADQEIVAAYRKRADRRPNNYDLVIRQPVDNPPGEGQNLPPGDQHEGQTQQARGAKSRTTRGRDCPRTVLNRDKNRPAGKRAAPGTVGPVCGQCDGRDSDPVSARVVWLDVDRTRSVRCPRCHPAKSVDTDDPTSSEDFTSGGEKTADPRHESPVGKPQGGRR</sequence>
<proteinExistence type="predicted"/>
<dbReference type="Pfam" id="PF13730">
    <property type="entry name" value="HTH_36"/>
    <property type="match status" value="1"/>
</dbReference>
<name>H5XDB7_9PSEU</name>
<gene>
    <name evidence="2" type="ORF">SaccyDRAFT_0260</name>
</gene>
<dbReference type="eggNOG" id="COG0640">
    <property type="taxonomic scope" value="Bacteria"/>
</dbReference>
<keyword evidence="3" id="KW-1185">Reference proteome</keyword>
<reference evidence="2 3" key="1">
    <citation type="submission" date="2011-11" db="EMBL/GenBank/DDBJ databases">
        <title>The Noncontiguous Finished sequence of Saccharomonospora cyanea NA-134.</title>
        <authorList>
            <consortium name="US DOE Joint Genome Institute"/>
            <person name="Lucas S."/>
            <person name="Han J."/>
            <person name="Lapidus A."/>
            <person name="Cheng J.-F."/>
            <person name="Goodwin L."/>
            <person name="Pitluck S."/>
            <person name="Peters L."/>
            <person name="Ovchinnikova G."/>
            <person name="Lu M."/>
            <person name="Detter J.C."/>
            <person name="Han C."/>
            <person name="Tapia R."/>
            <person name="Land M."/>
            <person name="Hauser L."/>
            <person name="Kyrpides N."/>
            <person name="Ivanova N."/>
            <person name="Pagani I."/>
            <person name="Brambilla E.-M."/>
            <person name="Klenk H.-P."/>
            <person name="Woyke T."/>
        </authorList>
    </citation>
    <scope>NUCLEOTIDE SEQUENCE [LARGE SCALE GENOMIC DNA]</scope>
    <source>
        <strain evidence="2 3">NA-134</strain>
    </source>
</reference>
<protein>
    <submittedName>
        <fullName evidence="2">Uncharacterized protein conserved in archaea</fullName>
    </submittedName>
</protein>
<evidence type="ECO:0000256" key="1">
    <source>
        <dbReference type="SAM" id="MobiDB-lite"/>
    </source>
</evidence>
<organism evidence="2 3">
    <name type="scientific">Saccharomonospora cyanea NA-134</name>
    <dbReference type="NCBI Taxonomy" id="882082"/>
    <lineage>
        <taxon>Bacteria</taxon>
        <taxon>Bacillati</taxon>
        <taxon>Actinomycetota</taxon>
        <taxon>Actinomycetes</taxon>
        <taxon>Pseudonocardiales</taxon>
        <taxon>Pseudonocardiaceae</taxon>
        <taxon>Saccharomonospora</taxon>
    </lineage>
</organism>
<feature type="compositionally biased region" description="Basic and acidic residues" evidence="1">
    <location>
        <begin position="137"/>
        <end position="152"/>
    </location>
</feature>
<dbReference type="EMBL" id="CM001440">
    <property type="protein sequence ID" value="EHR59197.1"/>
    <property type="molecule type" value="Genomic_DNA"/>
</dbReference>
<dbReference type="InterPro" id="IPR036388">
    <property type="entry name" value="WH-like_DNA-bd_sf"/>
</dbReference>
<feature type="region of interest" description="Disordered" evidence="1">
    <location>
        <begin position="194"/>
        <end position="239"/>
    </location>
</feature>
<dbReference type="RefSeq" id="WP_005452854.1">
    <property type="nucleotide sequence ID" value="NZ_CM001440.1"/>
</dbReference>
<dbReference type="OrthoDB" id="3692312at2"/>
<feature type="compositionally biased region" description="Basic and acidic residues" evidence="1">
    <location>
        <begin position="221"/>
        <end position="230"/>
    </location>
</feature>
<dbReference type="InterPro" id="IPR036390">
    <property type="entry name" value="WH_DNA-bd_sf"/>
</dbReference>
<evidence type="ECO:0000313" key="2">
    <source>
        <dbReference type="EMBL" id="EHR59197.1"/>
    </source>
</evidence>
<dbReference type="Proteomes" id="UP000002791">
    <property type="component" value="Chromosome"/>
</dbReference>